<keyword evidence="3 7" id="KW-1003">Cell membrane</keyword>
<dbReference type="PANTHER" id="PTHR13285:SF18">
    <property type="entry name" value="PROTEIN-CYSTEINE N-PALMITOYLTRANSFERASE RASP"/>
    <property type="match status" value="1"/>
</dbReference>
<feature type="transmembrane region" description="Helical" evidence="8">
    <location>
        <begin position="323"/>
        <end position="345"/>
    </location>
</feature>
<dbReference type="PIRSF" id="PIRSF500217">
    <property type="entry name" value="AlgI"/>
    <property type="match status" value="1"/>
</dbReference>
<dbReference type="InterPro" id="IPR051085">
    <property type="entry name" value="MB_O-acyltransferase"/>
</dbReference>
<comment type="subcellular location">
    <subcellularLocation>
        <location evidence="1">Cell membrane</location>
        <topology evidence="1">Multi-pass membrane protein</topology>
    </subcellularLocation>
</comment>
<dbReference type="PIRSF" id="PIRSF016636">
    <property type="entry name" value="AlgI_DltB"/>
    <property type="match status" value="1"/>
</dbReference>
<feature type="transmembrane region" description="Helical" evidence="8">
    <location>
        <begin position="34"/>
        <end position="53"/>
    </location>
</feature>
<dbReference type="Pfam" id="PF03062">
    <property type="entry name" value="MBOAT"/>
    <property type="match status" value="1"/>
</dbReference>
<dbReference type="AlphaFoldDB" id="A0A840UQB8"/>
<protein>
    <submittedName>
        <fullName evidence="9">Alginate O-acetyltransferase complex protein AlgI</fullName>
    </submittedName>
</protein>
<keyword evidence="5 8" id="KW-1133">Transmembrane helix</keyword>
<sequence length="356" mass="41670">MITLGISFYVLLAISYLVDIYRGQIKQGNDVIGFCLYIIFFPKLIFGPLMRYVEFEQQVYGRKYSLRLFSTGVCRLVKGMAKKWIIADTIGLVANQAFAMNNETILPFPLAWLGIISYGLQFYFDFSGYCDMSIGMGYMLGFKLPENFNYPYITKSVREFWRRWHITLADWFKEYVYIPLGGSVVKNKDILIRNVFLIFILLGIWHGLNSTFIVWAIYNFLFTLMEILVEWDKRNIADFYRHIYFFIFVVLSGILFRSESLLLAGRYFVGLIGVGGFDMHYAVQFISAYGIYYIIALLFCLPISRRMNTLLINNVFKSWYTNFVMIIYPVCMLVLFVIALSYLMIGTKISFVYFSF</sequence>
<dbReference type="InterPro" id="IPR028362">
    <property type="entry name" value="AlgI"/>
</dbReference>
<reference evidence="9 10" key="1">
    <citation type="submission" date="2020-08" db="EMBL/GenBank/DDBJ databases">
        <title>Genomic Encyclopedia of Type Strains, Phase IV (KMG-IV): sequencing the most valuable type-strain genomes for metagenomic binning, comparative biology and taxonomic classification.</title>
        <authorList>
            <person name="Goeker M."/>
        </authorList>
    </citation>
    <scope>NUCLEOTIDE SEQUENCE [LARGE SCALE GENOMIC DNA]</scope>
    <source>
        <strain evidence="9 10">DSM 24661</strain>
    </source>
</reference>
<accession>A0A840UQB8</accession>
<comment type="caution">
    <text evidence="9">The sequence shown here is derived from an EMBL/GenBank/DDBJ whole genome shotgun (WGS) entry which is preliminary data.</text>
</comment>
<dbReference type="Proteomes" id="UP000559117">
    <property type="component" value="Unassembled WGS sequence"/>
</dbReference>
<evidence type="ECO:0000256" key="7">
    <source>
        <dbReference type="PIRNR" id="PIRNR016636"/>
    </source>
</evidence>
<keyword evidence="6 7" id="KW-0472">Membrane</keyword>
<feature type="transmembrane region" description="Helical" evidence="8">
    <location>
        <begin position="243"/>
        <end position="269"/>
    </location>
</feature>
<evidence type="ECO:0000313" key="9">
    <source>
        <dbReference type="EMBL" id="MBB5335024.1"/>
    </source>
</evidence>
<evidence type="ECO:0000256" key="5">
    <source>
        <dbReference type="ARBA" id="ARBA00022989"/>
    </source>
</evidence>
<keyword evidence="7 9" id="KW-0808">Transferase</keyword>
<evidence type="ECO:0000256" key="3">
    <source>
        <dbReference type="ARBA" id="ARBA00022475"/>
    </source>
</evidence>
<evidence type="ECO:0000256" key="8">
    <source>
        <dbReference type="SAM" id="Phobius"/>
    </source>
</evidence>
<feature type="transmembrane region" description="Helical" evidence="8">
    <location>
        <begin position="6"/>
        <end position="22"/>
    </location>
</feature>
<dbReference type="InterPro" id="IPR024194">
    <property type="entry name" value="Ac/AlaTfrase_AlgI/DltB"/>
</dbReference>
<evidence type="ECO:0000256" key="6">
    <source>
        <dbReference type="ARBA" id="ARBA00023136"/>
    </source>
</evidence>
<dbReference type="GO" id="GO:0005886">
    <property type="term" value="C:plasma membrane"/>
    <property type="evidence" value="ECO:0007669"/>
    <property type="project" value="UniProtKB-SubCell"/>
</dbReference>
<dbReference type="EMBL" id="JACHFH010000001">
    <property type="protein sequence ID" value="MBB5335024.1"/>
    <property type="molecule type" value="Genomic_DNA"/>
</dbReference>
<feature type="transmembrane region" description="Helical" evidence="8">
    <location>
        <begin position="281"/>
        <end position="303"/>
    </location>
</feature>
<keyword evidence="4 8" id="KW-0812">Transmembrane</keyword>
<dbReference type="InterPro" id="IPR004299">
    <property type="entry name" value="MBOAT_fam"/>
</dbReference>
<feature type="transmembrane region" description="Helical" evidence="8">
    <location>
        <begin position="105"/>
        <end position="124"/>
    </location>
</feature>
<evidence type="ECO:0000256" key="4">
    <source>
        <dbReference type="ARBA" id="ARBA00022692"/>
    </source>
</evidence>
<dbReference type="GO" id="GO:0042121">
    <property type="term" value="P:alginic acid biosynthetic process"/>
    <property type="evidence" value="ECO:0007669"/>
    <property type="project" value="InterPro"/>
</dbReference>
<name>A0A840UQB8_9FIRM</name>
<evidence type="ECO:0000313" key="10">
    <source>
        <dbReference type="Proteomes" id="UP000559117"/>
    </source>
</evidence>
<organism evidence="9 10">
    <name type="scientific">Pectinatus brassicae</name>
    <dbReference type="NCBI Taxonomy" id="862415"/>
    <lineage>
        <taxon>Bacteria</taxon>
        <taxon>Bacillati</taxon>
        <taxon>Bacillota</taxon>
        <taxon>Negativicutes</taxon>
        <taxon>Selenomonadales</taxon>
        <taxon>Selenomonadaceae</taxon>
        <taxon>Pectinatus</taxon>
    </lineage>
</organism>
<evidence type="ECO:0000256" key="1">
    <source>
        <dbReference type="ARBA" id="ARBA00004651"/>
    </source>
</evidence>
<keyword evidence="10" id="KW-1185">Reference proteome</keyword>
<dbReference type="GO" id="GO:0016746">
    <property type="term" value="F:acyltransferase activity"/>
    <property type="evidence" value="ECO:0007669"/>
    <property type="project" value="UniProtKB-KW"/>
</dbReference>
<evidence type="ECO:0000256" key="2">
    <source>
        <dbReference type="ARBA" id="ARBA00010323"/>
    </source>
</evidence>
<proteinExistence type="inferred from homology"/>
<keyword evidence="7" id="KW-0012">Acyltransferase</keyword>
<dbReference type="RefSeq" id="WP_183858848.1">
    <property type="nucleotide sequence ID" value="NZ_JACHFH010000001.1"/>
</dbReference>
<comment type="similarity">
    <text evidence="2 7">Belongs to the membrane-bound acyltransferase family.</text>
</comment>
<gene>
    <name evidence="9" type="ORF">HNR32_000124</name>
</gene>
<dbReference type="PANTHER" id="PTHR13285">
    <property type="entry name" value="ACYLTRANSFERASE"/>
    <property type="match status" value="1"/>
</dbReference>